<name>A0A0A9AGZ4_ARUDO</name>
<reference evidence="1" key="1">
    <citation type="submission" date="2014-09" db="EMBL/GenBank/DDBJ databases">
        <authorList>
            <person name="Magalhaes I.L.F."/>
            <person name="Oliveira U."/>
            <person name="Santos F.R."/>
            <person name="Vidigal T.H.D.A."/>
            <person name="Brescovit A.D."/>
            <person name="Santos A.J."/>
        </authorList>
    </citation>
    <scope>NUCLEOTIDE SEQUENCE</scope>
    <source>
        <tissue evidence="1">Shoot tissue taken approximately 20 cm above the soil surface</tissue>
    </source>
</reference>
<accession>A0A0A9AGZ4</accession>
<sequence length="28" mass="2827">MWPCAGQGTTRTCGAGAMERSVAVAMAL</sequence>
<dbReference type="AlphaFoldDB" id="A0A0A9AGZ4"/>
<proteinExistence type="predicted"/>
<dbReference type="EMBL" id="GBRH01249685">
    <property type="protein sequence ID" value="JAD48210.1"/>
    <property type="molecule type" value="Transcribed_RNA"/>
</dbReference>
<evidence type="ECO:0000313" key="1">
    <source>
        <dbReference type="EMBL" id="JAD48210.1"/>
    </source>
</evidence>
<protein>
    <submittedName>
        <fullName evidence="1">Uncharacterized protein</fullName>
    </submittedName>
</protein>
<reference evidence="1" key="2">
    <citation type="journal article" date="2015" name="Data Brief">
        <title>Shoot transcriptome of the giant reed, Arundo donax.</title>
        <authorList>
            <person name="Barrero R.A."/>
            <person name="Guerrero F.D."/>
            <person name="Moolhuijzen P."/>
            <person name="Goolsby J.A."/>
            <person name="Tidwell J."/>
            <person name="Bellgard S.E."/>
            <person name="Bellgard M.I."/>
        </authorList>
    </citation>
    <scope>NUCLEOTIDE SEQUENCE</scope>
    <source>
        <tissue evidence="1">Shoot tissue taken approximately 20 cm above the soil surface</tissue>
    </source>
</reference>
<organism evidence="1">
    <name type="scientific">Arundo donax</name>
    <name type="common">Giant reed</name>
    <name type="synonym">Donax arundinaceus</name>
    <dbReference type="NCBI Taxonomy" id="35708"/>
    <lineage>
        <taxon>Eukaryota</taxon>
        <taxon>Viridiplantae</taxon>
        <taxon>Streptophyta</taxon>
        <taxon>Embryophyta</taxon>
        <taxon>Tracheophyta</taxon>
        <taxon>Spermatophyta</taxon>
        <taxon>Magnoliopsida</taxon>
        <taxon>Liliopsida</taxon>
        <taxon>Poales</taxon>
        <taxon>Poaceae</taxon>
        <taxon>PACMAD clade</taxon>
        <taxon>Arundinoideae</taxon>
        <taxon>Arundineae</taxon>
        <taxon>Arundo</taxon>
    </lineage>
</organism>